<dbReference type="AlphaFoldDB" id="A0A0J1B9H1"/>
<accession>A0A0J1B9H1</accession>
<organism evidence="1 2">
    <name type="scientific">Rhodopirellula islandica</name>
    <dbReference type="NCBI Taxonomy" id="595434"/>
    <lineage>
        <taxon>Bacteria</taxon>
        <taxon>Pseudomonadati</taxon>
        <taxon>Planctomycetota</taxon>
        <taxon>Planctomycetia</taxon>
        <taxon>Pirellulales</taxon>
        <taxon>Pirellulaceae</taxon>
        <taxon>Rhodopirellula</taxon>
    </lineage>
</organism>
<keyword evidence="2" id="KW-1185">Reference proteome</keyword>
<protein>
    <submittedName>
        <fullName evidence="1">Uncharacterized protein</fullName>
    </submittedName>
</protein>
<sequence length="37" mass="4106">MFQSVGVDAMWDMAYGRQPNSGESGYGWFVGLAYEPT</sequence>
<evidence type="ECO:0000313" key="1">
    <source>
        <dbReference type="EMBL" id="KLU03131.1"/>
    </source>
</evidence>
<proteinExistence type="predicted"/>
<reference evidence="1" key="1">
    <citation type="submission" date="2015-05" db="EMBL/GenBank/DDBJ databases">
        <title>Permanent draft genome of Rhodopirellula islandicus K833.</title>
        <authorList>
            <person name="Kizina J."/>
            <person name="Richter M."/>
            <person name="Glockner F.O."/>
            <person name="Harder J."/>
        </authorList>
    </citation>
    <scope>NUCLEOTIDE SEQUENCE [LARGE SCALE GENOMIC DNA]</scope>
    <source>
        <strain evidence="1">K833</strain>
    </source>
</reference>
<comment type="caution">
    <text evidence="1">The sequence shown here is derived from an EMBL/GenBank/DDBJ whole genome shotgun (WGS) entry which is preliminary data.</text>
</comment>
<gene>
    <name evidence="1" type="ORF">RISK_004897</name>
</gene>
<evidence type="ECO:0000313" key="2">
    <source>
        <dbReference type="Proteomes" id="UP000036367"/>
    </source>
</evidence>
<name>A0A0J1B9H1_RHOIS</name>
<dbReference type="EMBL" id="LECT01000041">
    <property type="protein sequence ID" value="KLU03131.1"/>
    <property type="molecule type" value="Genomic_DNA"/>
</dbReference>
<dbReference type="Proteomes" id="UP000036367">
    <property type="component" value="Unassembled WGS sequence"/>
</dbReference>